<name>A0A9D4ECC0_DREPO</name>
<reference evidence="2" key="2">
    <citation type="submission" date="2020-11" db="EMBL/GenBank/DDBJ databases">
        <authorList>
            <person name="McCartney M.A."/>
            <person name="Auch B."/>
            <person name="Kono T."/>
            <person name="Mallez S."/>
            <person name="Becker A."/>
            <person name="Gohl D.M."/>
            <person name="Silverstein K.A.T."/>
            <person name="Koren S."/>
            <person name="Bechman K.B."/>
            <person name="Herman A."/>
            <person name="Abrahante J.E."/>
            <person name="Garbe J."/>
        </authorList>
    </citation>
    <scope>NUCLEOTIDE SEQUENCE</scope>
    <source>
        <strain evidence="2">Duluth1</strain>
        <tissue evidence="2">Whole animal</tissue>
    </source>
</reference>
<accession>A0A9D4ECC0</accession>
<proteinExistence type="predicted"/>
<dbReference type="EMBL" id="JAIWYP010000009">
    <property type="protein sequence ID" value="KAH3776414.1"/>
    <property type="molecule type" value="Genomic_DNA"/>
</dbReference>
<feature type="signal peptide" evidence="1">
    <location>
        <begin position="1"/>
        <end position="21"/>
    </location>
</feature>
<dbReference type="OrthoDB" id="6137666at2759"/>
<reference evidence="2" key="1">
    <citation type="journal article" date="2019" name="bioRxiv">
        <title>The Genome of the Zebra Mussel, Dreissena polymorpha: A Resource for Invasive Species Research.</title>
        <authorList>
            <person name="McCartney M.A."/>
            <person name="Auch B."/>
            <person name="Kono T."/>
            <person name="Mallez S."/>
            <person name="Zhang Y."/>
            <person name="Obille A."/>
            <person name="Becker A."/>
            <person name="Abrahante J.E."/>
            <person name="Garbe J."/>
            <person name="Badalamenti J.P."/>
            <person name="Herman A."/>
            <person name="Mangelson H."/>
            <person name="Liachko I."/>
            <person name="Sullivan S."/>
            <person name="Sone E.D."/>
            <person name="Koren S."/>
            <person name="Silverstein K.A.T."/>
            <person name="Beckman K.B."/>
            <person name="Gohl D.M."/>
        </authorList>
    </citation>
    <scope>NUCLEOTIDE SEQUENCE</scope>
    <source>
        <strain evidence="2">Duluth1</strain>
        <tissue evidence="2">Whole animal</tissue>
    </source>
</reference>
<dbReference type="Proteomes" id="UP000828390">
    <property type="component" value="Unassembled WGS sequence"/>
</dbReference>
<evidence type="ECO:0000313" key="2">
    <source>
        <dbReference type="EMBL" id="KAH3776414.1"/>
    </source>
</evidence>
<gene>
    <name evidence="2" type="ORF">DPMN_177837</name>
</gene>
<protein>
    <submittedName>
        <fullName evidence="2">Uncharacterized protein</fullName>
    </submittedName>
</protein>
<sequence length="138" mass="14941">MDYKTVFCALLYALWVISVNAQPWNTYIPCNKTTDCLLDFLCCRDAEGNLPWGDGGGLPDDGIIVGGTCWYGPSRPGTVCSEQCGCGDGYTCYRTVTGACCPPTTCWDAAEAAKDKAYWENCFNDPDCFFPPVANPGS</sequence>
<comment type="caution">
    <text evidence="2">The sequence shown here is derived from an EMBL/GenBank/DDBJ whole genome shotgun (WGS) entry which is preliminary data.</text>
</comment>
<organism evidence="2 3">
    <name type="scientific">Dreissena polymorpha</name>
    <name type="common">Zebra mussel</name>
    <name type="synonym">Mytilus polymorpha</name>
    <dbReference type="NCBI Taxonomy" id="45954"/>
    <lineage>
        <taxon>Eukaryota</taxon>
        <taxon>Metazoa</taxon>
        <taxon>Spiralia</taxon>
        <taxon>Lophotrochozoa</taxon>
        <taxon>Mollusca</taxon>
        <taxon>Bivalvia</taxon>
        <taxon>Autobranchia</taxon>
        <taxon>Heteroconchia</taxon>
        <taxon>Euheterodonta</taxon>
        <taxon>Imparidentia</taxon>
        <taxon>Neoheterodontei</taxon>
        <taxon>Myida</taxon>
        <taxon>Dreissenoidea</taxon>
        <taxon>Dreissenidae</taxon>
        <taxon>Dreissena</taxon>
    </lineage>
</organism>
<evidence type="ECO:0000313" key="3">
    <source>
        <dbReference type="Proteomes" id="UP000828390"/>
    </source>
</evidence>
<keyword evidence="1" id="KW-0732">Signal</keyword>
<feature type="chain" id="PRO_5038811498" evidence="1">
    <location>
        <begin position="22"/>
        <end position="138"/>
    </location>
</feature>
<evidence type="ECO:0000256" key="1">
    <source>
        <dbReference type="SAM" id="SignalP"/>
    </source>
</evidence>
<keyword evidence="3" id="KW-1185">Reference proteome</keyword>
<dbReference type="AlphaFoldDB" id="A0A9D4ECC0"/>